<feature type="transmembrane region" description="Helical" evidence="9">
    <location>
        <begin position="792"/>
        <end position="815"/>
    </location>
</feature>
<feature type="region of interest" description="Disordered" evidence="8">
    <location>
        <begin position="452"/>
        <end position="502"/>
    </location>
</feature>
<organism evidence="11 12">
    <name type="scientific">Bifidobacterium reuteri</name>
    <dbReference type="NCBI Taxonomy" id="983706"/>
    <lineage>
        <taxon>Bacteria</taxon>
        <taxon>Bacillati</taxon>
        <taxon>Actinomycetota</taxon>
        <taxon>Actinomycetes</taxon>
        <taxon>Bifidobacteriales</taxon>
        <taxon>Bifidobacteriaceae</taxon>
        <taxon>Bifidobacterium</taxon>
    </lineage>
</organism>
<dbReference type="PROSITE" id="PS50011">
    <property type="entry name" value="PROTEIN_KINASE_DOM"/>
    <property type="match status" value="1"/>
</dbReference>
<feature type="compositionally biased region" description="Pro residues" evidence="8">
    <location>
        <begin position="462"/>
        <end position="489"/>
    </location>
</feature>
<keyword evidence="4 7" id="KW-0547">Nucleotide-binding</keyword>
<keyword evidence="5 11" id="KW-0418">Kinase</keyword>
<evidence type="ECO:0000256" key="8">
    <source>
        <dbReference type="SAM" id="MobiDB-lite"/>
    </source>
</evidence>
<evidence type="ECO:0000256" key="9">
    <source>
        <dbReference type="SAM" id="Phobius"/>
    </source>
</evidence>
<feature type="region of interest" description="Disordered" evidence="8">
    <location>
        <begin position="61"/>
        <end position="95"/>
    </location>
</feature>
<gene>
    <name evidence="11" type="ORF">EMO92_10750</name>
</gene>
<dbReference type="InterPro" id="IPR011009">
    <property type="entry name" value="Kinase-like_dom_sf"/>
</dbReference>
<sequence length="818" mass="84482">MGGMSDLTALNLESGEVVGGYTLVSRLGSGAMGSVWRVRDDGGTNYAMKILRDSLVDDSATPAASEAAGSGAQFAQPARPAQPAHDPNLKADVTPRERLRREAMALKKVNHPGVCGIVDMELDDSLAFIVTELIEGKNLRDDVAANGRYVGDDLERLARKLIDATKAVHAAGIIHRDIKPTNVMVSATGPVLVDFGIAMGEGESHVTRTGLVMGTPGFIAPEIIEGAEADEMTDWWSVASVLAFAATGTPVFGTKPMMAVLERAASGNANLTGLPAGTLAAFRAALDPDRSKRCTPDQLLHAIALDAMNPYAWQDAQAGPFGSSAFGTGATGSAGAGAVAGAPTAIVGTPKEATGVMPPFGAEPDEDNPRTLWRVSDTLPTSSLPTSLLSAEDAPTIASSIPLIPDNAAGTAATAILPAISADAVEATKALPGESNEADEPTIATTRTRLLPSAASTEVLPPALPPTEALPPTAALPPVMPPTLPPSLPPTSTRTPTPTPPAAVPPAFDPAVRPAMQRVIDQTAQAVPTEALMQRKPTPNPADIRRGAYLQRGTLPLCLIAIPLAVLSASFPIIGAAAAVVMLWLLLVLAYNEEAQLEREGRRGGERKGSDALIRTATLPWHLIKGLLFAIPRAILLLIIDIVGIAVASVALALPVNTIPWYVTAGWGFGLPLLSDVPLSPSGMALAGFMAVGWLVTVFGPQAMMMRLGAGVLRGLKPQQIDAINAAIADASGTRPAMATGAGSPTEPAPTALGQPTPGSSRLNGFNPLNGAASPMQPVSPPARGHRGTVMFTIWLILSLACAGIPLIGMPISWFPLI</sequence>
<dbReference type="PANTHER" id="PTHR43289">
    <property type="entry name" value="MITOGEN-ACTIVATED PROTEIN KINASE KINASE KINASE 20-RELATED"/>
    <property type="match status" value="1"/>
</dbReference>
<dbReference type="PROSITE" id="PS00108">
    <property type="entry name" value="PROTEIN_KINASE_ST"/>
    <property type="match status" value="1"/>
</dbReference>
<feature type="transmembrane region" description="Helical" evidence="9">
    <location>
        <begin position="683"/>
        <end position="700"/>
    </location>
</feature>
<dbReference type="InterPro" id="IPR000719">
    <property type="entry name" value="Prot_kinase_dom"/>
</dbReference>
<dbReference type="InterPro" id="IPR008271">
    <property type="entry name" value="Ser/Thr_kinase_AS"/>
</dbReference>
<dbReference type="EC" id="2.7.11.1" evidence="1"/>
<dbReference type="PANTHER" id="PTHR43289:SF6">
    <property type="entry name" value="SERINE_THREONINE-PROTEIN KINASE NEKL-3"/>
    <property type="match status" value="1"/>
</dbReference>
<evidence type="ECO:0000313" key="12">
    <source>
        <dbReference type="Proteomes" id="UP000326251"/>
    </source>
</evidence>
<keyword evidence="2 11" id="KW-0723">Serine/threonine-protein kinase</keyword>
<dbReference type="AlphaFoldDB" id="A0A5J5E1P5"/>
<feature type="binding site" evidence="7">
    <location>
        <position position="49"/>
    </location>
    <ligand>
        <name>ATP</name>
        <dbReference type="ChEBI" id="CHEBI:30616"/>
    </ligand>
</feature>
<dbReference type="RefSeq" id="WP_150336071.1">
    <property type="nucleotide sequence ID" value="NZ_RZUG01000030.1"/>
</dbReference>
<keyword evidence="9" id="KW-0812">Transmembrane</keyword>
<feature type="transmembrane region" description="Helical" evidence="9">
    <location>
        <begin position="560"/>
        <end position="589"/>
    </location>
</feature>
<dbReference type="CDD" id="cd14014">
    <property type="entry name" value="STKc_PknB_like"/>
    <property type="match status" value="1"/>
</dbReference>
<dbReference type="PROSITE" id="PS00107">
    <property type="entry name" value="PROTEIN_KINASE_ATP"/>
    <property type="match status" value="1"/>
</dbReference>
<evidence type="ECO:0000256" key="6">
    <source>
        <dbReference type="ARBA" id="ARBA00022840"/>
    </source>
</evidence>
<evidence type="ECO:0000256" key="7">
    <source>
        <dbReference type="PROSITE-ProRule" id="PRU10141"/>
    </source>
</evidence>
<keyword evidence="9" id="KW-1133">Transmembrane helix</keyword>
<feature type="region of interest" description="Disordered" evidence="8">
    <location>
        <begin position="735"/>
        <end position="767"/>
    </location>
</feature>
<feature type="transmembrane region" description="Helical" evidence="9">
    <location>
        <begin position="635"/>
        <end position="663"/>
    </location>
</feature>
<evidence type="ECO:0000313" key="11">
    <source>
        <dbReference type="EMBL" id="KAA8823025.1"/>
    </source>
</evidence>
<keyword evidence="3" id="KW-0808">Transferase</keyword>
<dbReference type="Proteomes" id="UP000326251">
    <property type="component" value="Unassembled WGS sequence"/>
</dbReference>
<keyword evidence="6 7" id="KW-0067">ATP-binding</keyword>
<dbReference type="SUPFAM" id="SSF56112">
    <property type="entry name" value="Protein kinase-like (PK-like)"/>
    <property type="match status" value="1"/>
</dbReference>
<evidence type="ECO:0000256" key="5">
    <source>
        <dbReference type="ARBA" id="ARBA00022777"/>
    </source>
</evidence>
<dbReference type="InterPro" id="IPR017441">
    <property type="entry name" value="Protein_kinase_ATP_BS"/>
</dbReference>
<keyword evidence="9" id="KW-0472">Membrane</keyword>
<dbReference type="EMBL" id="RZUG01000030">
    <property type="protein sequence ID" value="KAA8823025.1"/>
    <property type="molecule type" value="Genomic_DNA"/>
</dbReference>
<feature type="compositionally biased region" description="Low complexity" evidence="8">
    <location>
        <begin position="72"/>
        <end position="84"/>
    </location>
</feature>
<protein>
    <recommendedName>
        <fullName evidence="1">non-specific serine/threonine protein kinase</fullName>
        <ecNumber evidence="1">2.7.11.1</ecNumber>
    </recommendedName>
</protein>
<feature type="domain" description="Protein kinase" evidence="10">
    <location>
        <begin position="21"/>
        <end position="312"/>
    </location>
</feature>
<dbReference type="GO" id="GO:0005524">
    <property type="term" value="F:ATP binding"/>
    <property type="evidence" value="ECO:0007669"/>
    <property type="project" value="UniProtKB-UniRule"/>
</dbReference>
<dbReference type="GO" id="GO:0004674">
    <property type="term" value="F:protein serine/threonine kinase activity"/>
    <property type="evidence" value="ECO:0007669"/>
    <property type="project" value="UniProtKB-KW"/>
</dbReference>
<evidence type="ECO:0000256" key="1">
    <source>
        <dbReference type="ARBA" id="ARBA00012513"/>
    </source>
</evidence>
<accession>A0A5J5E1P5</accession>
<evidence type="ECO:0000256" key="2">
    <source>
        <dbReference type="ARBA" id="ARBA00022527"/>
    </source>
</evidence>
<dbReference type="Pfam" id="PF00069">
    <property type="entry name" value="Pkinase"/>
    <property type="match status" value="1"/>
</dbReference>
<evidence type="ECO:0000259" key="10">
    <source>
        <dbReference type="PROSITE" id="PS50011"/>
    </source>
</evidence>
<evidence type="ECO:0000256" key="3">
    <source>
        <dbReference type="ARBA" id="ARBA00022679"/>
    </source>
</evidence>
<evidence type="ECO:0000256" key="4">
    <source>
        <dbReference type="ARBA" id="ARBA00022741"/>
    </source>
</evidence>
<dbReference type="SMART" id="SM00220">
    <property type="entry name" value="S_TKc"/>
    <property type="match status" value="1"/>
</dbReference>
<dbReference type="Gene3D" id="3.30.200.20">
    <property type="entry name" value="Phosphorylase Kinase, domain 1"/>
    <property type="match status" value="1"/>
</dbReference>
<name>A0A5J5E1P5_9BIFI</name>
<comment type="caution">
    <text evidence="11">The sequence shown here is derived from an EMBL/GenBank/DDBJ whole genome shotgun (WGS) entry which is preliminary data.</text>
</comment>
<reference evidence="11 12" key="1">
    <citation type="journal article" date="2019" name="Syst. Appl. Microbiol.">
        <title>Characterization of Bifidobacterium species in feaces of the Egyptian fruit bat: Description of B. vespertilionis sp. nov. and B. rousetti sp. nov.</title>
        <authorList>
            <person name="Modesto M."/>
            <person name="Satti M."/>
            <person name="Watanabe K."/>
            <person name="Puglisi E."/>
            <person name="Morelli L."/>
            <person name="Huang C.-H."/>
            <person name="Liou J.-S."/>
            <person name="Miyashita M."/>
            <person name="Tamura T."/>
            <person name="Saito S."/>
            <person name="Mori K."/>
            <person name="Huang L."/>
            <person name="Sciavilla P."/>
            <person name="Sandri C."/>
            <person name="Spiezio C."/>
            <person name="Vitali F."/>
            <person name="Cavalieri D."/>
            <person name="Perpetuini G."/>
            <person name="Tofalo R."/>
            <person name="Bonetti A."/>
            <person name="Arita M."/>
            <person name="Mattarelli P."/>
        </authorList>
    </citation>
    <scope>NUCLEOTIDE SEQUENCE [LARGE SCALE GENOMIC DNA]</scope>
    <source>
        <strain evidence="11 12">RST19</strain>
    </source>
</reference>
<dbReference type="Gene3D" id="1.10.510.10">
    <property type="entry name" value="Transferase(Phosphotransferase) domain 1"/>
    <property type="match status" value="1"/>
</dbReference>
<proteinExistence type="predicted"/>